<evidence type="ECO:0000259" key="1">
    <source>
        <dbReference type="PROSITE" id="PS51186"/>
    </source>
</evidence>
<dbReference type="PANTHER" id="PTHR42791:SF1">
    <property type="entry name" value="N-ACETYLTRANSFERASE DOMAIN-CONTAINING PROTEIN"/>
    <property type="match status" value="1"/>
</dbReference>
<accession>A0ABN6EKI1</accession>
<dbReference type="SUPFAM" id="SSF55729">
    <property type="entry name" value="Acyl-CoA N-acyltransferases (Nat)"/>
    <property type="match status" value="1"/>
</dbReference>
<dbReference type="InterPro" id="IPR016181">
    <property type="entry name" value="Acyl_CoA_acyltransferase"/>
</dbReference>
<evidence type="ECO:0000313" key="2">
    <source>
        <dbReference type="EMBL" id="BCS86416.1"/>
    </source>
</evidence>
<name>A0ABN6EKI1_9BACT</name>
<keyword evidence="3" id="KW-1185">Reference proteome</keyword>
<dbReference type="InterPro" id="IPR000182">
    <property type="entry name" value="GNAT_dom"/>
</dbReference>
<dbReference type="InterPro" id="IPR052523">
    <property type="entry name" value="Trichothecene_AcTrans"/>
</dbReference>
<protein>
    <submittedName>
        <fullName evidence="2">GNAT family N-acetyltransferase</fullName>
    </submittedName>
</protein>
<dbReference type="Proteomes" id="UP001319045">
    <property type="component" value="Chromosome"/>
</dbReference>
<reference evidence="2 3" key="1">
    <citation type="journal article" date="2022" name="Int. J. Syst. Evol. Microbiol.">
        <title>Prevotella herbatica sp. nov., a plant polysaccharide-decomposing anaerobic bacterium isolated from a methanogenic reactor.</title>
        <authorList>
            <person name="Uek A."/>
            <person name="Tonouchi A."/>
            <person name="Kaku N."/>
            <person name="Ueki K."/>
        </authorList>
    </citation>
    <scope>NUCLEOTIDE SEQUENCE [LARGE SCALE GENOMIC DNA]</scope>
    <source>
        <strain evidence="2 3">WR041</strain>
    </source>
</reference>
<gene>
    <name evidence="2" type="ORF">prwr041_23090</name>
</gene>
<dbReference type="PROSITE" id="PS51186">
    <property type="entry name" value="GNAT"/>
    <property type="match status" value="1"/>
</dbReference>
<dbReference type="Pfam" id="PF00583">
    <property type="entry name" value="Acetyltransf_1"/>
    <property type="match status" value="1"/>
</dbReference>
<sequence length="147" mass="17177">MNIRRVNVDELDTLMLWRMEVLHEVFADSENVDWKALEAANREYYVQEITRGGHIACLYDDEIGCGGLCLYNEMPSPENPSGRCAYLMNIYVRPQYRCRGYGMEIVSWLVDQAKTQGITKIYLESSESGKKMYQELGFKEMINYYKL</sequence>
<dbReference type="RefSeq" id="WP_207153970.1">
    <property type="nucleotide sequence ID" value="NZ_AP024484.1"/>
</dbReference>
<dbReference type="CDD" id="cd04301">
    <property type="entry name" value="NAT_SF"/>
    <property type="match status" value="1"/>
</dbReference>
<feature type="domain" description="N-acetyltransferase" evidence="1">
    <location>
        <begin position="1"/>
        <end position="147"/>
    </location>
</feature>
<organism evidence="2 3">
    <name type="scientific">Prevotella herbatica</name>
    <dbReference type="NCBI Taxonomy" id="2801997"/>
    <lineage>
        <taxon>Bacteria</taxon>
        <taxon>Pseudomonadati</taxon>
        <taxon>Bacteroidota</taxon>
        <taxon>Bacteroidia</taxon>
        <taxon>Bacteroidales</taxon>
        <taxon>Prevotellaceae</taxon>
        <taxon>Prevotella</taxon>
    </lineage>
</organism>
<dbReference type="Gene3D" id="3.40.630.30">
    <property type="match status" value="1"/>
</dbReference>
<dbReference type="EMBL" id="AP024484">
    <property type="protein sequence ID" value="BCS86416.1"/>
    <property type="molecule type" value="Genomic_DNA"/>
</dbReference>
<proteinExistence type="predicted"/>
<evidence type="ECO:0000313" key="3">
    <source>
        <dbReference type="Proteomes" id="UP001319045"/>
    </source>
</evidence>
<dbReference type="PANTHER" id="PTHR42791">
    <property type="entry name" value="GNAT FAMILY ACETYLTRANSFERASE"/>
    <property type="match status" value="1"/>
</dbReference>